<proteinExistence type="predicted"/>
<evidence type="ECO:0000313" key="3">
    <source>
        <dbReference type="EMBL" id="RRI00097.1"/>
    </source>
</evidence>
<feature type="domain" description="DUF1612" evidence="2">
    <location>
        <begin position="1"/>
        <end position="63"/>
    </location>
</feature>
<comment type="caution">
    <text evidence="3">The sequence shown here is derived from an EMBL/GenBank/DDBJ whole genome shotgun (WGS) entry which is preliminary data.</text>
</comment>
<evidence type="ECO:0000256" key="1">
    <source>
        <dbReference type="SAM" id="MobiDB-lite"/>
    </source>
</evidence>
<gene>
    <name evidence="3" type="ORF">EH240_17290</name>
</gene>
<accession>A0A3P3FNV7</accession>
<dbReference type="EMBL" id="RQXT01000020">
    <property type="protein sequence ID" value="RRI00097.1"/>
    <property type="molecule type" value="Genomic_DNA"/>
</dbReference>
<dbReference type="InterPro" id="IPR011670">
    <property type="entry name" value="DUF1612"/>
</dbReference>
<dbReference type="Pfam" id="PF07756">
    <property type="entry name" value="DUF1612"/>
    <property type="match status" value="1"/>
</dbReference>
<evidence type="ECO:0000313" key="4">
    <source>
        <dbReference type="Proteomes" id="UP000273786"/>
    </source>
</evidence>
<feature type="compositionally biased region" description="Basic residues" evidence="1">
    <location>
        <begin position="138"/>
        <end position="148"/>
    </location>
</feature>
<reference evidence="3 4" key="1">
    <citation type="submission" date="2018-11" db="EMBL/GenBank/DDBJ databases">
        <title>the genome of Mesorhizobium tamadayense DSM 28320.</title>
        <authorList>
            <person name="Gao J."/>
        </authorList>
    </citation>
    <scope>NUCLEOTIDE SEQUENCE [LARGE SCALE GENOMIC DNA]</scope>
    <source>
        <strain evidence="3 4">DSM 28320</strain>
    </source>
</reference>
<name>A0A3P3FNV7_9HYPH</name>
<feature type="region of interest" description="Disordered" evidence="1">
    <location>
        <begin position="58"/>
        <end position="163"/>
    </location>
</feature>
<sequence length="163" mass="17249">MPAVLAAAIAWEAWQDIEPLQHQHWLGTLLVAALLREGGKVSSHLFALNSGMRLIARERRKSRGPDHPAAGRARRFCGGRRSRAEGTRSAGAGQSPDGTQAQEPAKEFEPAGADRAGAGAAGGVGGIDRGRAQGQPARRARPRRRTRRSVGDRQGTLPGVGIL</sequence>
<protein>
    <submittedName>
        <fullName evidence="3">DUF1612 domain-containing protein</fullName>
    </submittedName>
</protein>
<feature type="compositionally biased region" description="Basic residues" evidence="1">
    <location>
        <begin position="72"/>
        <end position="81"/>
    </location>
</feature>
<dbReference type="Proteomes" id="UP000273786">
    <property type="component" value="Unassembled WGS sequence"/>
</dbReference>
<evidence type="ECO:0000259" key="2">
    <source>
        <dbReference type="Pfam" id="PF07756"/>
    </source>
</evidence>
<organism evidence="3 4">
    <name type="scientific">Mesorhizobium tamadayense</name>
    <dbReference type="NCBI Taxonomy" id="425306"/>
    <lineage>
        <taxon>Bacteria</taxon>
        <taxon>Pseudomonadati</taxon>
        <taxon>Pseudomonadota</taxon>
        <taxon>Alphaproteobacteria</taxon>
        <taxon>Hyphomicrobiales</taxon>
        <taxon>Phyllobacteriaceae</taxon>
        <taxon>Mesorhizobium</taxon>
    </lineage>
</organism>
<keyword evidence="4" id="KW-1185">Reference proteome</keyword>
<dbReference type="AlphaFoldDB" id="A0A3P3FNV7"/>